<dbReference type="InterPro" id="IPR039609">
    <property type="entry name" value="VQ_15/22"/>
</dbReference>
<feature type="region of interest" description="Disordered" evidence="1">
    <location>
        <begin position="77"/>
        <end position="110"/>
    </location>
</feature>
<dbReference type="InterPro" id="IPR008889">
    <property type="entry name" value="VQ"/>
</dbReference>
<protein>
    <recommendedName>
        <fullName evidence="2">VQ domain-containing protein</fullName>
    </recommendedName>
</protein>
<dbReference type="Pfam" id="PF05678">
    <property type="entry name" value="VQ"/>
    <property type="match status" value="1"/>
</dbReference>
<dbReference type="Proteomes" id="UP000639772">
    <property type="component" value="Unassembled WGS sequence"/>
</dbReference>
<evidence type="ECO:0000313" key="3">
    <source>
        <dbReference type="EMBL" id="KAG0483990.1"/>
    </source>
</evidence>
<dbReference type="EMBL" id="JADCNM010000005">
    <property type="protein sequence ID" value="KAG0483990.1"/>
    <property type="molecule type" value="Genomic_DNA"/>
</dbReference>
<dbReference type="AlphaFoldDB" id="A0A835R9Q0"/>
<evidence type="ECO:0000256" key="1">
    <source>
        <dbReference type="SAM" id="MobiDB-lite"/>
    </source>
</evidence>
<dbReference type="PANTHER" id="PTHR33179">
    <property type="entry name" value="VQ MOTIF-CONTAINING PROTEIN"/>
    <property type="match status" value="1"/>
</dbReference>
<feature type="compositionally biased region" description="Low complexity" evidence="1">
    <location>
        <begin position="80"/>
        <end position="90"/>
    </location>
</feature>
<dbReference type="OrthoDB" id="780868at2759"/>
<dbReference type="PANTHER" id="PTHR33179:SF9">
    <property type="entry name" value="OS01G0278000 PROTEIN"/>
    <property type="match status" value="1"/>
</dbReference>
<dbReference type="GO" id="GO:0005516">
    <property type="term" value="F:calmodulin binding"/>
    <property type="evidence" value="ECO:0007669"/>
    <property type="project" value="TreeGrafter"/>
</dbReference>
<sequence>MAKNCSSIEAWAYRPAFSETTSWIADAYVRENEALTKALQISLSDDSSASETLSSCAYFPPPAVAVEQGPAGTRCGGNGSNPNSNPIPCSLSGKITKRKSRASKRSPTTYINADPTNFRRLVQEVTGIRFGETDLPVESVVRPEAQRARMSRAVQSQGYLPTLESSALLLDHACGTFGPMIDGPVYDLEPFPTLESWGMRVLSASGGRGNCIVFYPAWSFAVEPPSCFAALSQLLRVLFVDAENR</sequence>
<evidence type="ECO:0000259" key="2">
    <source>
        <dbReference type="Pfam" id="PF05678"/>
    </source>
</evidence>
<name>A0A835R9Q0_VANPL</name>
<reference evidence="3 4" key="1">
    <citation type="journal article" date="2020" name="Nat. Food">
        <title>A phased Vanilla planifolia genome enables genetic improvement of flavour and production.</title>
        <authorList>
            <person name="Hasing T."/>
            <person name="Tang H."/>
            <person name="Brym M."/>
            <person name="Khazi F."/>
            <person name="Huang T."/>
            <person name="Chambers A.H."/>
        </authorList>
    </citation>
    <scope>NUCLEOTIDE SEQUENCE [LARGE SCALE GENOMIC DNA]</scope>
    <source>
        <tissue evidence="3">Leaf</tissue>
    </source>
</reference>
<dbReference type="GO" id="GO:0005634">
    <property type="term" value="C:nucleus"/>
    <property type="evidence" value="ECO:0007669"/>
    <property type="project" value="TreeGrafter"/>
</dbReference>
<feature type="compositionally biased region" description="Basic residues" evidence="1">
    <location>
        <begin position="95"/>
        <end position="104"/>
    </location>
</feature>
<organism evidence="3 4">
    <name type="scientific">Vanilla planifolia</name>
    <name type="common">Vanilla</name>
    <dbReference type="NCBI Taxonomy" id="51239"/>
    <lineage>
        <taxon>Eukaryota</taxon>
        <taxon>Viridiplantae</taxon>
        <taxon>Streptophyta</taxon>
        <taxon>Embryophyta</taxon>
        <taxon>Tracheophyta</taxon>
        <taxon>Spermatophyta</taxon>
        <taxon>Magnoliopsida</taxon>
        <taxon>Liliopsida</taxon>
        <taxon>Asparagales</taxon>
        <taxon>Orchidaceae</taxon>
        <taxon>Vanilloideae</taxon>
        <taxon>Vanilleae</taxon>
        <taxon>Vanilla</taxon>
    </lineage>
</organism>
<dbReference type="GO" id="GO:0006970">
    <property type="term" value="P:response to osmotic stress"/>
    <property type="evidence" value="ECO:0007669"/>
    <property type="project" value="TreeGrafter"/>
</dbReference>
<evidence type="ECO:0000313" key="4">
    <source>
        <dbReference type="Proteomes" id="UP000639772"/>
    </source>
</evidence>
<feature type="domain" description="VQ" evidence="2">
    <location>
        <begin position="105"/>
        <end position="128"/>
    </location>
</feature>
<proteinExistence type="predicted"/>
<comment type="caution">
    <text evidence="3">The sequence shown here is derived from an EMBL/GenBank/DDBJ whole genome shotgun (WGS) entry which is preliminary data.</text>
</comment>
<gene>
    <name evidence="3" type="ORF">HPP92_012074</name>
</gene>
<accession>A0A835R9Q0</accession>